<comment type="caution">
    <text evidence="4">The sequence shown here is derived from an EMBL/GenBank/DDBJ whole genome shotgun (WGS) entry which is preliminary data.</text>
</comment>
<dbReference type="Proteomes" id="UP000665561">
    <property type="component" value="Unassembled WGS sequence"/>
</dbReference>
<protein>
    <submittedName>
        <fullName evidence="4">Spore germination protein</fullName>
    </submittedName>
</protein>
<feature type="transmembrane region" description="Helical" evidence="3">
    <location>
        <begin position="303"/>
        <end position="322"/>
    </location>
</feature>
<evidence type="ECO:0000256" key="3">
    <source>
        <dbReference type="SAM" id="Phobius"/>
    </source>
</evidence>
<keyword evidence="3" id="KW-0812">Transmembrane</keyword>
<dbReference type="Pfam" id="PF03323">
    <property type="entry name" value="GerA"/>
    <property type="match status" value="1"/>
</dbReference>
<feature type="transmembrane region" description="Helical" evidence="3">
    <location>
        <begin position="394"/>
        <end position="414"/>
    </location>
</feature>
<dbReference type="PANTHER" id="PTHR22550">
    <property type="entry name" value="SPORE GERMINATION PROTEIN"/>
    <property type="match status" value="1"/>
</dbReference>
<dbReference type="InterPro" id="IPR004995">
    <property type="entry name" value="Spore_Ger"/>
</dbReference>
<keyword evidence="3" id="KW-1133">Transmembrane helix</keyword>
<organism evidence="4 5">
    <name type="scientific">Paenibacillus glycinis</name>
    <dbReference type="NCBI Taxonomy" id="2697035"/>
    <lineage>
        <taxon>Bacteria</taxon>
        <taxon>Bacillati</taxon>
        <taxon>Bacillota</taxon>
        <taxon>Bacilli</taxon>
        <taxon>Bacillales</taxon>
        <taxon>Paenibacillaceae</taxon>
        <taxon>Paenibacillus</taxon>
    </lineage>
</organism>
<dbReference type="RefSeq" id="WP_161746765.1">
    <property type="nucleotide sequence ID" value="NZ_JAAAMV010000031.1"/>
</dbReference>
<evidence type="ECO:0000313" key="4">
    <source>
        <dbReference type="EMBL" id="NBD27741.1"/>
    </source>
</evidence>
<dbReference type="InterPro" id="IPR050768">
    <property type="entry name" value="UPF0353/GerABKA_families"/>
</dbReference>
<dbReference type="PIRSF" id="PIRSF005690">
    <property type="entry name" value="GerBA"/>
    <property type="match status" value="1"/>
</dbReference>
<keyword evidence="2 3" id="KW-0472">Membrane</keyword>
<reference evidence="4 5" key="1">
    <citation type="submission" date="2020-01" db="EMBL/GenBank/DDBJ databases">
        <title>Paenibacillus soybeanensis sp. nov. isolated from the nodules of soybean (Glycine max(L.) Merr).</title>
        <authorList>
            <person name="Wang H."/>
        </authorList>
    </citation>
    <scope>NUCLEOTIDE SEQUENCE [LARGE SCALE GENOMIC DNA]</scope>
    <source>
        <strain evidence="4 5">T1</strain>
    </source>
</reference>
<sequence length="500" mass="55926">MSGTTVNGESDAIVARLEDNVNRLKRESGGSSDIKIRELQIGLPGKKQVHAAIVSMEGLSDTHDLVRSLLEYGKTAARETADGEFSLPDYLMQFVIADSNVWKVSDFVELYDHLFAGNGILLLEGETVALCVSTQKINARQVEEPNVQSVVRGPREGFTEVLSWNMSMLRRKIRDRRLWAEPRKIGRVTQTNVLIVYLDGIVSMEVLEELRRRLDKIDIDGILESNYIEESIQDSQFSIFPTVSNSERPDVIAAQLLEGRVAILVDGTPFALVVPALFAQMFQSPEDYYQRSMFSSLIRMIRMLSFILAVFTPSLYIAVTTYHQELLPTILLYNLASQREGVPFPAFVEALIMEVTFEILREASVRMPRTIGQSISIVGTLVIGQASVEAGLVTAAMVIVVSITAIANFVMPAFNIGIAARMIRFVFMMIAASFGLFGLFLGMIVLVLRLCALRSFGVPYMSPLAPFIQSDQKDTLWRMPIPFMKKRPENVAKRNVIRQK</sequence>
<proteinExistence type="inferred from homology"/>
<gene>
    <name evidence="4" type="ORF">GT019_28045</name>
</gene>
<evidence type="ECO:0000313" key="5">
    <source>
        <dbReference type="Proteomes" id="UP000665561"/>
    </source>
</evidence>
<dbReference type="PANTHER" id="PTHR22550:SF5">
    <property type="entry name" value="LEUCINE ZIPPER PROTEIN 4"/>
    <property type="match status" value="1"/>
</dbReference>
<dbReference type="EMBL" id="JAAAMV010000031">
    <property type="protein sequence ID" value="NBD27741.1"/>
    <property type="molecule type" value="Genomic_DNA"/>
</dbReference>
<name>A0ABW9XZ10_9BACL</name>
<evidence type="ECO:0000256" key="2">
    <source>
        <dbReference type="ARBA" id="ARBA00023136"/>
    </source>
</evidence>
<comment type="similarity">
    <text evidence="1">Belongs to the GerABKA family.</text>
</comment>
<keyword evidence="5" id="KW-1185">Reference proteome</keyword>
<accession>A0ABW9XZ10</accession>
<feature type="transmembrane region" description="Helical" evidence="3">
    <location>
        <begin position="426"/>
        <end position="448"/>
    </location>
</feature>
<evidence type="ECO:0000256" key="1">
    <source>
        <dbReference type="ARBA" id="ARBA00005278"/>
    </source>
</evidence>
<feature type="transmembrane region" description="Helical" evidence="3">
    <location>
        <begin position="261"/>
        <end position="282"/>
    </location>
</feature>